<comment type="caution">
    <text evidence="3">The sequence shown here is derived from an EMBL/GenBank/DDBJ whole genome shotgun (WGS) entry which is preliminary data.</text>
</comment>
<organism evidence="3 4">
    <name type="scientific">Platanthera guangdongensis</name>
    <dbReference type="NCBI Taxonomy" id="2320717"/>
    <lineage>
        <taxon>Eukaryota</taxon>
        <taxon>Viridiplantae</taxon>
        <taxon>Streptophyta</taxon>
        <taxon>Embryophyta</taxon>
        <taxon>Tracheophyta</taxon>
        <taxon>Spermatophyta</taxon>
        <taxon>Magnoliopsida</taxon>
        <taxon>Liliopsida</taxon>
        <taxon>Asparagales</taxon>
        <taxon>Orchidaceae</taxon>
        <taxon>Orchidoideae</taxon>
        <taxon>Orchideae</taxon>
        <taxon>Orchidinae</taxon>
        <taxon>Platanthera</taxon>
    </lineage>
</organism>
<evidence type="ECO:0000259" key="2">
    <source>
        <dbReference type="Pfam" id="PF08670"/>
    </source>
</evidence>
<protein>
    <submittedName>
        <fullName evidence="3">Homeobox-leucine zipper protein HOX32</fullName>
    </submittedName>
</protein>
<evidence type="ECO:0000256" key="1">
    <source>
        <dbReference type="ARBA" id="ARBA00023242"/>
    </source>
</evidence>
<sequence>MLDTTLISLQDILLEKILDDAGRAVLCSELPKLLQQGCAHLPGGFCVLSLGRAVSYKQAAPWKVLNKEETHHCLAFMFIRWFFV</sequence>
<dbReference type="GO" id="GO:0003677">
    <property type="term" value="F:DNA binding"/>
    <property type="evidence" value="ECO:0007669"/>
    <property type="project" value="UniProtKB-KW"/>
</dbReference>
<accession>A0ABR2MJV3</accession>
<keyword evidence="3" id="KW-0238">DNA-binding</keyword>
<reference evidence="3 4" key="1">
    <citation type="journal article" date="2022" name="Nat. Plants">
        <title>Genomes of leafy and leafless Platanthera orchids illuminate the evolution of mycoheterotrophy.</title>
        <authorList>
            <person name="Li M.H."/>
            <person name="Liu K.W."/>
            <person name="Li Z."/>
            <person name="Lu H.C."/>
            <person name="Ye Q.L."/>
            <person name="Zhang D."/>
            <person name="Wang J.Y."/>
            <person name="Li Y.F."/>
            <person name="Zhong Z.M."/>
            <person name="Liu X."/>
            <person name="Yu X."/>
            <person name="Liu D.K."/>
            <person name="Tu X.D."/>
            <person name="Liu B."/>
            <person name="Hao Y."/>
            <person name="Liao X.Y."/>
            <person name="Jiang Y.T."/>
            <person name="Sun W.H."/>
            <person name="Chen J."/>
            <person name="Chen Y.Q."/>
            <person name="Ai Y."/>
            <person name="Zhai J.W."/>
            <person name="Wu S.S."/>
            <person name="Zhou Z."/>
            <person name="Hsiao Y.Y."/>
            <person name="Wu W.L."/>
            <person name="Chen Y.Y."/>
            <person name="Lin Y.F."/>
            <person name="Hsu J.L."/>
            <person name="Li C.Y."/>
            <person name="Wang Z.W."/>
            <person name="Zhao X."/>
            <person name="Zhong W.Y."/>
            <person name="Ma X.K."/>
            <person name="Ma L."/>
            <person name="Huang J."/>
            <person name="Chen G.Z."/>
            <person name="Huang M.Z."/>
            <person name="Huang L."/>
            <person name="Peng D.H."/>
            <person name="Luo Y.B."/>
            <person name="Zou S.Q."/>
            <person name="Chen S.P."/>
            <person name="Lan S."/>
            <person name="Tsai W.C."/>
            <person name="Van de Peer Y."/>
            <person name="Liu Z.J."/>
        </authorList>
    </citation>
    <scope>NUCLEOTIDE SEQUENCE [LARGE SCALE GENOMIC DNA]</scope>
    <source>
        <strain evidence="3">Lor288</strain>
    </source>
</reference>
<keyword evidence="3" id="KW-0371">Homeobox</keyword>
<gene>
    <name evidence="3" type="primary">HOX32</name>
    <name evidence="3" type="ORF">KSP40_PGU019532</name>
</gene>
<dbReference type="Pfam" id="PF08670">
    <property type="entry name" value="MEKHLA"/>
    <property type="match status" value="1"/>
</dbReference>
<keyword evidence="4" id="KW-1185">Reference proteome</keyword>
<keyword evidence="1" id="KW-0539">Nucleus</keyword>
<dbReference type="EMBL" id="JBBWWR010000007">
    <property type="protein sequence ID" value="KAK8963248.1"/>
    <property type="molecule type" value="Genomic_DNA"/>
</dbReference>
<name>A0ABR2MJV3_9ASPA</name>
<dbReference type="InterPro" id="IPR044830">
    <property type="entry name" value="HD-Zip_III"/>
</dbReference>
<dbReference type="Proteomes" id="UP001412067">
    <property type="component" value="Unassembled WGS sequence"/>
</dbReference>
<proteinExistence type="predicted"/>
<evidence type="ECO:0000313" key="4">
    <source>
        <dbReference type="Proteomes" id="UP001412067"/>
    </source>
</evidence>
<dbReference type="InterPro" id="IPR013978">
    <property type="entry name" value="MEKHLA"/>
</dbReference>
<dbReference type="PANTHER" id="PTHR45950">
    <property type="entry name" value="HOMEOBOX-LEUCINE ZIPPER PROTEIN ATHB-14"/>
    <property type="match status" value="1"/>
</dbReference>
<dbReference type="PANTHER" id="PTHR45950:SF7">
    <property type="entry name" value="HOMEOBOX-LEUCINE ZIPPER PROTEIN ATHB-14"/>
    <property type="match status" value="1"/>
</dbReference>
<feature type="domain" description="MEKHLA" evidence="2">
    <location>
        <begin position="1"/>
        <end position="82"/>
    </location>
</feature>
<evidence type="ECO:0000313" key="3">
    <source>
        <dbReference type="EMBL" id="KAK8963248.1"/>
    </source>
</evidence>